<proteinExistence type="inferred from homology"/>
<name>A0A0D2AMC5_9PEZI</name>
<keyword evidence="2 3" id="KW-0413">Isomerase</keyword>
<evidence type="ECO:0000256" key="1">
    <source>
        <dbReference type="ARBA" id="ARBA00022737"/>
    </source>
</evidence>
<dbReference type="GO" id="GO:0016866">
    <property type="term" value="F:intramolecular transferase activity"/>
    <property type="evidence" value="ECO:0007669"/>
    <property type="project" value="InterPro"/>
</dbReference>
<dbReference type="RefSeq" id="XP_016210158.1">
    <property type="nucleotide sequence ID" value="XM_016362038.1"/>
</dbReference>
<dbReference type="HOGENOM" id="CLU_019345_0_0_1"/>
<feature type="region of interest" description="Disordered" evidence="4">
    <location>
        <begin position="661"/>
        <end position="686"/>
    </location>
</feature>
<dbReference type="NCBIfam" id="TIGR01787">
    <property type="entry name" value="squalene_cyclas"/>
    <property type="match status" value="1"/>
</dbReference>
<evidence type="ECO:0000259" key="6">
    <source>
        <dbReference type="Pfam" id="PF13249"/>
    </source>
</evidence>
<dbReference type="NCBIfam" id="TIGR01507">
    <property type="entry name" value="hopene_cyclase"/>
    <property type="match status" value="1"/>
</dbReference>
<reference evidence="7 8" key="1">
    <citation type="submission" date="2015-01" db="EMBL/GenBank/DDBJ databases">
        <title>The Genome Sequence of Ochroconis gallopava CBS43764.</title>
        <authorList>
            <consortium name="The Broad Institute Genomics Platform"/>
            <person name="Cuomo C."/>
            <person name="de Hoog S."/>
            <person name="Gorbushina A."/>
            <person name="Stielow B."/>
            <person name="Teixiera M."/>
            <person name="Abouelleil A."/>
            <person name="Chapman S.B."/>
            <person name="Priest M."/>
            <person name="Young S.K."/>
            <person name="Wortman J."/>
            <person name="Nusbaum C."/>
            <person name="Birren B."/>
        </authorList>
    </citation>
    <scope>NUCLEOTIDE SEQUENCE [LARGE SCALE GENOMIC DNA]</scope>
    <source>
        <strain evidence="7 8">CBS 43764</strain>
    </source>
</reference>
<feature type="domain" description="Squalene cyclase N-terminal" evidence="6">
    <location>
        <begin position="15"/>
        <end position="311"/>
    </location>
</feature>
<dbReference type="GO" id="GO:0016104">
    <property type="term" value="P:triterpenoid biosynthetic process"/>
    <property type="evidence" value="ECO:0007669"/>
    <property type="project" value="InterPro"/>
</dbReference>
<dbReference type="AlphaFoldDB" id="A0A0D2AMC5"/>
<dbReference type="InParanoid" id="A0A0D2AMC5"/>
<dbReference type="EMBL" id="KN847565">
    <property type="protein sequence ID" value="KIW00289.1"/>
    <property type="molecule type" value="Genomic_DNA"/>
</dbReference>
<dbReference type="OrthoDB" id="21502at2759"/>
<accession>A0A0D2AMC5</accession>
<keyword evidence="1" id="KW-0677">Repeat</keyword>
<dbReference type="Pfam" id="PF13249">
    <property type="entry name" value="SQHop_cyclase_N"/>
    <property type="match status" value="1"/>
</dbReference>
<evidence type="ECO:0000313" key="7">
    <source>
        <dbReference type="EMBL" id="KIW00289.1"/>
    </source>
</evidence>
<dbReference type="STRING" id="253628.A0A0D2AMC5"/>
<dbReference type="InterPro" id="IPR032696">
    <property type="entry name" value="SQ_cyclase_C"/>
</dbReference>
<evidence type="ECO:0000313" key="8">
    <source>
        <dbReference type="Proteomes" id="UP000053259"/>
    </source>
</evidence>
<dbReference type="GeneID" id="27316152"/>
<feature type="compositionally biased region" description="Low complexity" evidence="4">
    <location>
        <begin position="676"/>
        <end position="686"/>
    </location>
</feature>
<dbReference type="GO" id="GO:0005811">
    <property type="term" value="C:lipid droplet"/>
    <property type="evidence" value="ECO:0007669"/>
    <property type="project" value="InterPro"/>
</dbReference>
<keyword evidence="8" id="KW-1185">Reference proteome</keyword>
<dbReference type="PANTHER" id="PTHR11764">
    <property type="entry name" value="TERPENE CYCLASE/MUTASE FAMILY MEMBER"/>
    <property type="match status" value="1"/>
</dbReference>
<organism evidence="7 8">
    <name type="scientific">Verruconis gallopava</name>
    <dbReference type="NCBI Taxonomy" id="253628"/>
    <lineage>
        <taxon>Eukaryota</taxon>
        <taxon>Fungi</taxon>
        <taxon>Dikarya</taxon>
        <taxon>Ascomycota</taxon>
        <taxon>Pezizomycotina</taxon>
        <taxon>Dothideomycetes</taxon>
        <taxon>Pleosporomycetidae</taxon>
        <taxon>Venturiales</taxon>
        <taxon>Sympoventuriaceae</taxon>
        <taxon>Verruconis</taxon>
    </lineage>
</organism>
<dbReference type="Gene3D" id="1.50.10.20">
    <property type="match status" value="2"/>
</dbReference>
<dbReference type="EC" id="5.4.99.-" evidence="3"/>
<gene>
    <name evidence="7" type="ORF">PV09_08179</name>
</gene>
<protein>
    <recommendedName>
        <fullName evidence="3">Terpene cyclase/mutase family member</fullName>
        <ecNumber evidence="3">5.4.99.-</ecNumber>
    </recommendedName>
</protein>
<dbReference type="SFLD" id="SFLDG01016">
    <property type="entry name" value="Prenyltransferase_Like_2"/>
    <property type="match status" value="1"/>
</dbReference>
<dbReference type="PANTHER" id="PTHR11764:SF82">
    <property type="entry name" value="TERPENE CYCLASE_MUTASE FAMILY MEMBER"/>
    <property type="match status" value="1"/>
</dbReference>
<evidence type="ECO:0000256" key="2">
    <source>
        <dbReference type="ARBA" id="ARBA00023235"/>
    </source>
</evidence>
<dbReference type="Proteomes" id="UP000053259">
    <property type="component" value="Unassembled WGS sequence"/>
</dbReference>
<dbReference type="InterPro" id="IPR008930">
    <property type="entry name" value="Terpenoid_cyclase/PrenylTrfase"/>
</dbReference>
<sequence length="686" mass="76350">MDRANLRPKVRTAIRLAAERAWNVMHADGHWCAEIRANVTVTAEHIFFYASLGKPPPGGYAPFQRFIQSQQNPDGSWGLAPSYPGDVSTSCEAYLALKMCGLSVACETMQRARAFILSKGGVAKVRVFTRIFLAMFGLFPWSAVPNLPPEAILLPAWCPLNVYKLASWARSTVIPLLLIRHHKPIYRIPGVGAEQQSWLDEIWLDPESKSVPYSPPISELWNRDVTSLLFAIGDRILSWLTCYHILPLRRLARKRCVDWIIEHQESQGDWAGIVMPMICSVQALLLEGYSIVDPVIDRGLTAIERFAYEDEAGRRVQACVSPHWDTVLMITSLCETASAAPKRLHRCVEWVTKRQQLVEHGDWRIYNPQLRPGGFSFEYNNSWYPDVDDTAATVLALLKYNARFVHSNTVLDAINWILGMQSKSGGWAAFDTNNDKLWLNKIPFSDMDALCDPPTADITGRVLEAFGLAMDICRELDSSLPALDRMDAACDRGIAFLCRQQETDGSWFGRWGSNYLYGTSAVLCGLQRFVIDRDDVRDMVGAAVEWIKTAQNADGGWGEDLMSYKDSRLAGRGVSSASQTAWALMGLLSHLSSDDESVAKGIHWLLTSQTEACGDGGGASWPEMAYTGTGFPGHFYFGYDLYRHYFPMMALGRYLKRSDEHDGDDRVGDADSVDSGAAGLGTATAL</sequence>
<comment type="similarity">
    <text evidence="3">Belongs to the terpene cyclase/mutase family.</text>
</comment>
<dbReference type="InterPro" id="IPR032697">
    <property type="entry name" value="SQ_cyclase_N"/>
</dbReference>
<feature type="domain" description="Squalene cyclase C-terminal" evidence="5">
    <location>
        <begin position="320"/>
        <end position="655"/>
    </location>
</feature>
<dbReference type="InterPro" id="IPR018333">
    <property type="entry name" value="Squalene_cyclase"/>
</dbReference>
<evidence type="ECO:0000259" key="5">
    <source>
        <dbReference type="Pfam" id="PF13243"/>
    </source>
</evidence>
<evidence type="ECO:0000256" key="4">
    <source>
        <dbReference type="SAM" id="MobiDB-lite"/>
    </source>
</evidence>
<dbReference type="InterPro" id="IPR006400">
    <property type="entry name" value="Hopene-cyclase"/>
</dbReference>
<dbReference type="Pfam" id="PF13243">
    <property type="entry name" value="SQHop_cyclase_C"/>
    <property type="match status" value="1"/>
</dbReference>
<dbReference type="SUPFAM" id="SSF48239">
    <property type="entry name" value="Terpenoid cyclases/Protein prenyltransferases"/>
    <property type="match status" value="2"/>
</dbReference>
<evidence type="ECO:0000256" key="3">
    <source>
        <dbReference type="RuleBase" id="RU362003"/>
    </source>
</evidence>
<dbReference type="VEuPathDB" id="FungiDB:PV09_08179"/>